<gene>
    <name evidence="2" type="primary">amgK</name>
    <name evidence="2" type="ORF">MAMT_00104</name>
</gene>
<evidence type="ECO:0000259" key="1">
    <source>
        <dbReference type="Pfam" id="PF01636"/>
    </source>
</evidence>
<dbReference type="EMBL" id="CABFVA020000004">
    <property type="protein sequence ID" value="VVM04471.1"/>
    <property type="molecule type" value="Genomic_DNA"/>
</dbReference>
<accession>A0A5E6M4H7</accession>
<dbReference type="InterPro" id="IPR002575">
    <property type="entry name" value="Aminoglycoside_PTrfase"/>
</dbReference>
<keyword evidence="2" id="KW-0808">Transferase</keyword>
<keyword evidence="2" id="KW-0418">Kinase</keyword>
<evidence type="ECO:0000313" key="3">
    <source>
        <dbReference type="Proteomes" id="UP000334923"/>
    </source>
</evidence>
<reference evidence="2 3" key="1">
    <citation type="submission" date="2019-09" db="EMBL/GenBank/DDBJ databases">
        <authorList>
            <person name="Cremers G."/>
        </authorList>
    </citation>
    <scope>NUCLEOTIDE SEQUENCE [LARGE SCALE GENOMIC DNA]</scope>
    <source>
        <strain evidence="2">4A</strain>
    </source>
</reference>
<dbReference type="GO" id="GO:0016301">
    <property type="term" value="F:kinase activity"/>
    <property type="evidence" value="ECO:0007669"/>
    <property type="project" value="UniProtKB-KW"/>
</dbReference>
<organism evidence="2 3">
    <name type="scientific">Methylacidimicrobium tartarophylax</name>
    <dbReference type="NCBI Taxonomy" id="1041768"/>
    <lineage>
        <taxon>Bacteria</taxon>
        <taxon>Pseudomonadati</taxon>
        <taxon>Verrucomicrobiota</taxon>
        <taxon>Methylacidimicrobium</taxon>
    </lineage>
</organism>
<feature type="domain" description="Aminoglycoside phosphotransferase" evidence="1">
    <location>
        <begin position="27"/>
        <end position="257"/>
    </location>
</feature>
<dbReference type="Gene3D" id="3.90.1200.10">
    <property type="match status" value="1"/>
</dbReference>
<protein>
    <submittedName>
        <fullName evidence="2">N-acetylmuramate 1-kinase</fullName>
        <ecNumber evidence="2">2.7.1.221</ecNumber>
    </submittedName>
</protein>
<dbReference type="InterPro" id="IPR011009">
    <property type="entry name" value="Kinase-like_dom_sf"/>
</dbReference>
<dbReference type="SUPFAM" id="SSF56112">
    <property type="entry name" value="Protein kinase-like (PK-like)"/>
    <property type="match status" value="1"/>
</dbReference>
<dbReference type="OrthoDB" id="9809275at2"/>
<dbReference type="Pfam" id="PF01636">
    <property type="entry name" value="APH"/>
    <property type="match status" value="1"/>
</dbReference>
<sequence>MMLLDQLLAETARRLALGPLDRTSITKLEKGGSDRSFYRIRIEPKRSLILVRYGESRPENARYGPLGEFLHSLGVRCPRVYGQDPAHGLLWLEDLGDSDLWSYRHAPWSELGPLYRSALREIFILHARGAARLGRLWTEPPFTRELYAWEQAYFFTNCLGGFFHLEAGTLSRLSALPRLTRIAEALPAFPRHLIHRDFQSQNVLIRAGHAYIIDFQGMRLGLASYDLASLLYDPYVALDAKRREELRSYYGSLWREASLAPPEDLGEAFDWAALQRLMQALGAYGYLGLVKKKAEFLRHIPVALRLLAEVLQRIPGLDPLREQVELCLAAPR</sequence>
<dbReference type="AlphaFoldDB" id="A0A5E6M4H7"/>
<dbReference type="Proteomes" id="UP000334923">
    <property type="component" value="Unassembled WGS sequence"/>
</dbReference>
<dbReference type="EC" id="2.7.1.221" evidence="2"/>
<proteinExistence type="predicted"/>
<keyword evidence="3" id="KW-1185">Reference proteome</keyword>
<name>A0A5E6M4H7_9BACT</name>
<dbReference type="RefSeq" id="WP_142658992.1">
    <property type="nucleotide sequence ID" value="NZ_CABFVA020000004.1"/>
</dbReference>
<dbReference type="Gene3D" id="3.30.200.20">
    <property type="entry name" value="Phosphorylase Kinase, domain 1"/>
    <property type="match status" value="1"/>
</dbReference>
<evidence type="ECO:0000313" key="2">
    <source>
        <dbReference type="EMBL" id="VVM04471.1"/>
    </source>
</evidence>